<dbReference type="Proteomes" id="UP001549921">
    <property type="component" value="Unassembled WGS sequence"/>
</dbReference>
<sequence length="250" mass="29697">MSLNVNKCCVISFTRKHSKIIHQYLISDKILNRSEIVRDLGVYFDQALTFRAHYDHIVKKSRKLLGFIIRTTRAFRKPRSILCLFYSLVRSIVEYCCPIWSPHYNVHVNSIERVQKSCLRYVTRKFNYGRSLGNYKERLIKFNVIPLHARRKRYDLLCLHKILHSNIDAPNLLSSINLNIRYRSRHPHTFSIQVYKNNTSYYNPIVRMCRTYNEIIRSDRPIDVFNVSFPRFKSTVTELVKTEQISSSST</sequence>
<dbReference type="AlphaFoldDB" id="A0ABD0S5Y1"/>
<dbReference type="PANTHER" id="PTHR33332">
    <property type="entry name" value="REVERSE TRANSCRIPTASE DOMAIN-CONTAINING PROTEIN"/>
    <property type="match status" value="1"/>
</dbReference>
<evidence type="ECO:0000313" key="1">
    <source>
        <dbReference type="EMBL" id="KAL0809485.1"/>
    </source>
</evidence>
<protein>
    <recommendedName>
        <fullName evidence="3">RNA-directed DNA polymerase from mobile element jockey</fullName>
    </recommendedName>
</protein>
<dbReference type="EMBL" id="JBEDNZ010000028">
    <property type="protein sequence ID" value="KAL0809485.1"/>
    <property type="molecule type" value="Genomic_DNA"/>
</dbReference>
<name>A0ABD0S5Y1_LOXSC</name>
<gene>
    <name evidence="1" type="ORF">ABMA28_011032</name>
</gene>
<reference evidence="1 2" key="1">
    <citation type="submission" date="2024-06" db="EMBL/GenBank/DDBJ databases">
        <title>A chromosome-level genome assembly of beet webworm, Loxostege sticticalis.</title>
        <authorList>
            <person name="Zhang Y."/>
        </authorList>
    </citation>
    <scope>NUCLEOTIDE SEQUENCE [LARGE SCALE GENOMIC DNA]</scope>
    <source>
        <strain evidence="1">AQ028</strain>
        <tissue evidence="1">Male pupae</tissue>
    </source>
</reference>
<evidence type="ECO:0008006" key="3">
    <source>
        <dbReference type="Google" id="ProtNLM"/>
    </source>
</evidence>
<comment type="caution">
    <text evidence="1">The sequence shown here is derived from an EMBL/GenBank/DDBJ whole genome shotgun (WGS) entry which is preliminary data.</text>
</comment>
<proteinExistence type="predicted"/>
<accession>A0ABD0S5Y1</accession>
<evidence type="ECO:0000313" key="2">
    <source>
        <dbReference type="Proteomes" id="UP001549921"/>
    </source>
</evidence>
<organism evidence="1 2">
    <name type="scientific">Loxostege sticticalis</name>
    <name type="common">Beet webworm moth</name>
    <dbReference type="NCBI Taxonomy" id="481309"/>
    <lineage>
        <taxon>Eukaryota</taxon>
        <taxon>Metazoa</taxon>
        <taxon>Ecdysozoa</taxon>
        <taxon>Arthropoda</taxon>
        <taxon>Hexapoda</taxon>
        <taxon>Insecta</taxon>
        <taxon>Pterygota</taxon>
        <taxon>Neoptera</taxon>
        <taxon>Endopterygota</taxon>
        <taxon>Lepidoptera</taxon>
        <taxon>Glossata</taxon>
        <taxon>Ditrysia</taxon>
        <taxon>Pyraloidea</taxon>
        <taxon>Crambidae</taxon>
        <taxon>Pyraustinae</taxon>
        <taxon>Loxostege</taxon>
    </lineage>
</organism>